<dbReference type="InterPro" id="IPR033121">
    <property type="entry name" value="PEPTIDASE_A1"/>
</dbReference>
<dbReference type="InterPro" id="IPR051708">
    <property type="entry name" value="Plant_Aspart_Prot_A1"/>
</dbReference>
<comment type="similarity">
    <text evidence="1">Belongs to the peptidase A1 family.</text>
</comment>
<dbReference type="GO" id="GO:0006508">
    <property type="term" value="P:proteolysis"/>
    <property type="evidence" value="ECO:0007669"/>
    <property type="project" value="UniProtKB-KW"/>
</dbReference>
<name>A0A9Q0CXC8_9POAL</name>
<keyword evidence="3" id="KW-0378">Hydrolase</keyword>
<dbReference type="EMBL" id="JAMQYH010000001">
    <property type="protein sequence ID" value="KAJ1701194.1"/>
    <property type="molecule type" value="Genomic_DNA"/>
</dbReference>
<dbReference type="PROSITE" id="PS00141">
    <property type="entry name" value="ASP_PROTEASE"/>
    <property type="match status" value="1"/>
</dbReference>
<protein>
    <recommendedName>
        <fullName evidence="4">Peptidase A1 domain-containing protein</fullName>
    </recommendedName>
</protein>
<evidence type="ECO:0000313" key="5">
    <source>
        <dbReference type="EMBL" id="KAJ1701194.1"/>
    </source>
</evidence>
<dbReference type="Pfam" id="PF14541">
    <property type="entry name" value="TAXi_C"/>
    <property type="match status" value="1"/>
</dbReference>
<dbReference type="GO" id="GO:0004190">
    <property type="term" value="F:aspartic-type endopeptidase activity"/>
    <property type="evidence" value="ECO:0007669"/>
    <property type="project" value="InterPro"/>
</dbReference>
<dbReference type="InterPro" id="IPR032861">
    <property type="entry name" value="TAXi_N"/>
</dbReference>
<dbReference type="InterPro" id="IPR001969">
    <property type="entry name" value="Aspartic_peptidase_AS"/>
</dbReference>
<dbReference type="InterPro" id="IPR032799">
    <property type="entry name" value="TAXi_C"/>
</dbReference>
<reference evidence="5" key="1">
    <citation type="journal article" date="2022" name="Cell">
        <title>Repeat-based holocentromeres influence genome architecture and karyotype evolution.</title>
        <authorList>
            <person name="Hofstatter P.G."/>
            <person name="Thangavel G."/>
            <person name="Lux T."/>
            <person name="Neumann P."/>
            <person name="Vondrak T."/>
            <person name="Novak P."/>
            <person name="Zhang M."/>
            <person name="Costa L."/>
            <person name="Castellani M."/>
            <person name="Scott A."/>
            <person name="Toegelov H."/>
            <person name="Fuchs J."/>
            <person name="Mata-Sucre Y."/>
            <person name="Dias Y."/>
            <person name="Vanzela A.L.L."/>
            <person name="Huettel B."/>
            <person name="Almeida C.C.S."/>
            <person name="Simkova H."/>
            <person name="Souza G."/>
            <person name="Pedrosa-Harand A."/>
            <person name="Macas J."/>
            <person name="Mayer K.F.X."/>
            <person name="Houben A."/>
            <person name="Marques A."/>
        </authorList>
    </citation>
    <scope>NUCLEOTIDE SEQUENCE</scope>
    <source>
        <strain evidence="5">RhyBre1mFocal</strain>
    </source>
</reference>
<sequence length="385" mass="42869">MDSSLKTLNKLASIVSITLCLMGNLIMPTVSETLSLSNHNIGSIYVTMKIGNAQQHLIFDTGSTLTWVRCQPWDHARPHYYAIDPEKILPWLNSSCPSEDPNFFDDKGFCAHEVNYADGTRTRGKLAVETFHVGLEDMLIKFGCSSSISRSSTFGSSTKISGILGMSKGPYSFINQTGGLYGGTFSFCLAPGSGTSTFQRSYVTLGRGLMVSSHANALEMIEGRVAPSLYDVKLDSMYFDDQKINVAPGTFDGGCVLDTGSGVTRFVADAYTTLVELMDKFFYYHHYVRDSDTNNVCYSRLPHAWPVEAPPVWLRFKGISRTVVWMKWGEKQLFDGDSDHKCLQIFPSSDNWSTIGSFQMANIHFTFDLEAKRINFIQDAACEYI</sequence>
<dbReference type="Pfam" id="PF14543">
    <property type="entry name" value="TAXi_N"/>
    <property type="match status" value="1"/>
</dbReference>
<organism evidence="5 6">
    <name type="scientific">Rhynchospora breviuscula</name>
    <dbReference type="NCBI Taxonomy" id="2022672"/>
    <lineage>
        <taxon>Eukaryota</taxon>
        <taxon>Viridiplantae</taxon>
        <taxon>Streptophyta</taxon>
        <taxon>Embryophyta</taxon>
        <taxon>Tracheophyta</taxon>
        <taxon>Spermatophyta</taxon>
        <taxon>Magnoliopsida</taxon>
        <taxon>Liliopsida</taxon>
        <taxon>Poales</taxon>
        <taxon>Cyperaceae</taxon>
        <taxon>Cyperoideae</taxon>
        <taxon>Rhynchosporeae</taxon>
        <taxon>Rhynchospora</taxon>
    </lineage>
</organism>
<dbReference type="AlphaFoldDB" id="A0A9Q0CXC8"/>
<keyword evidence="2" id="KW-0645">Protease</keyword>
<proteinExistence type="inferred from homology"/>
<comment type="caution">
    <text evidence="5">The sequence shown here is derived from an EMBL/GenBank/DDBJ whole genome shotgun (WGS) entry which is preliminary data.</text>
</comment>
<dbReference type="PROSITE" id="PS51767">
    <property type="entry name" value="PEPTIDASE_A1"/>
    <property type="match status" value="1"/>
</dbReference>
<keyword evidence="6" id="KW-1185">Reference proteome</keyword>
<gene>
    <name evidence="5" type="ORF">LUZ63_000973</name>
</gene>
<dbReference type="SUPFAM" id="SSF50630">
    <property type="entry name" value="Acid proteases"/>
    <property type="match status" value="1"/>
</dbReference>
<dbReference type="PANTHER" id="PTHR47967">
    <property type="entry name" value="OS07G0603500 PROTEIN-RELATED"/>
    <property type="match status" value="1"/>
</dbReference>
<evidence type="ECO:0000313" key="6">
    <source>
        <dbReference type="Proteomes" id="UP001151287"/>
    </source>
</evidence>
<evidence type="ECO:0000256" key="3">
    <source>
        <dbReference type="ARBA" id="ARBA00022801"/>
    </source>
</evidence>
<evidence type="ECO:0000256" key="2">
    <source>
        <dbReference type="ARBA" id="ARBA00022670"/>
    </source>
</evidence>
<evidence type="ECO:0000256" key="1">
    <source>
        <dbReference type="ARBA" id="ARBA00007447"/>
    </source>
</evidence>
<feature type="domain" description="Peptidase A1" evidence="4">
    <location>
        <begin position="44"/>
        <end position="377"/>
    </location>
</feature>
<dbReference type="OrthoDB" id="585559at2759"/>
<dbReference type="InterPro" id="IPR021109">
    <property type="entry name" value="Peptidase_aspartic_dom_sf"/>
</dbReference>
<accession>A0A9Q0CXC8</accession>
<dbReference type="Proteomes" id="UP001151287">
    <property type="component" value="Unassembled WGS sequence"/>
</dbReference>
<evidence type="ECO:0000259" key="4">
    <source>
        <dbReference type="PROSITE" id="PS51767"/>
    </source>
</evidence>
<dbReference type="Gene3D" id="2.40.70.10">
    <property type="entry name" value="Acid Proteases"/>
    <property type="match status" value="2"/>
</dbReference>